<dbReference type="Pfam" id="PF02481">
    <property type="entry name" value="DNA_processg_A"/>
    <property type="match status" value="1"/>
</dbReference>
<sequence>MVSNENIIRLQLVNGLGRKTISKILSYIDSQNMELNDFSSIVKLIKSLGVKKLKFDLEKIEEESSKIFELCRKSKINVVGIYDEEYPDKLRAIEDKPLILYVDGNLKILNDYNNIAIVGTRKPSQKGYEVSSILAERLAEEECCVVSGFATGCDEAAHRGCLSTKGKTIAVIPSGHHCIYPKGNKTLYNMILLNNGAIVSELPPNAKAEMHTFIERNRIIAALSEGIIVIEGGKKGGTSHTVRFANTYNKPVAYTSMADISTDFSQEKSVYQENIDIINSFDSLEKFKEKSFEKVLDKVYSM</sequence>
<dbReference type="PANTHER" id="PTHR43022">
    <property type="entry name" value="PROTEIN SMF"/>
    <property type="match status" value="1"/>
</dbReference>
<evidence type="ECO:0000313" key="3">
    <source>
        <dbReference type="EMBL" id="MBP1924150.1"/>
    </source>
</evidence>
<name>A0ABS4G9R8_9FIRM</name>
<evidence type="ECO:0000313" key="4">
    <source>
        <dbReference type="Proteomes" id="UP001519342"/>
    </source>
</evidence>
<feature type="domain" description="Smf/DprA SLOG" evidence="2">
    <location>
        <begin position="78"/>
        <end position="256"/>
    </location>
</feature>
<dbReference type="EMBL" id="JAGGKS010000001">
    <property type="protein sequence ID" value="MBP1924150.1"/>
    <property type="molecule type" value="Genomic_DNA"/>
</dbReference>
<gene>
    <name evidence="3" type="ORF">J2Z76_000003</name>
</gene>
<protein>
    <submittedName>
        <fullName evidence="3">DNA processing protein</fullName>
    </submittedName>
</protein>
<keyword evidence="4" id="KW-1185">Reference proteome</keyword>
<comment type="caution">
    <text evidence="3">The sequence shown here is derived from an EMBL/GenBank/DDBJ whole genome shotgun (WGS) entry which is preliminary data.</text>
</comment>
<dbReference type="Proteomes" id="UP001519342">
    <property type="component" value="Unassembled WGS sequence"/>
</dbReference>
<dbReference type="PANTHER" id="PTHR43022:SF1">
    <property type="entry name" value="PROTEIN SMF"/>
    <property type="match status" value="1"/>
</dbReference>
<evidence type="ECO:0000256" key="1">
    <source>
        <dbReference type="ARBA" id="ARBA00006525"/>
    </source>
</evidence>
<accession>A0ABS4G9R8</accession>
<dbReference type="InterPro" id="IPR003488">
    <property type="entry name" value="DprA"/>
</dbReference>
<organism evidence="3 4">
    <name type="scientific">Sedimentibacter acidaminivorans</name>
    <dbReference type="NCBI Taxonomy" id="913099"/>
    <lineage>
        <taxon>Bacteria</taxon>
        <taxon>Bacillati</taxon>
        <taxon>Bacillota</taxon>
        <taxon>Tissierellia</taxon>
        <taxon>Sedimentibacter</taxon>
    </lineage>
</organism>
<dbReference type="RefSeq" id="WP_209509939.1">
    <property type="nucleotide sequence ID" value="NZ_JAGGKS010000001.1"/>
</dbReference>
<evidence type="ECO:0000259" key="2">
    <source>
        <dbReference type="Pfam" id="PF02481"/>
    </source>
</evidence>
<dbReference type="InterPro" id="IPR057666">
    <property type="entry name" value="DrpA_SLOG"/>
</dbReference>
<reference evidence="3 4" key="1">
    <citation type="submission" date="2021-03" db="EMBL/GenBank/DDBJ databases">
        <title>Genomic Encyclopedia of Type Strains, Phase IV (KMG-IV): sequencing the most valuable type-strain genomes for metagenomic binning, comparative biology and taxonomic classification.</title>
        <authorList>
            <person name="Goeker M."/>
        </authorList>
    </citation>
    <scope>NUCLEOTIDE SEQUENCE [LARGE SCALE GENOMIC DNA]</scope>
    <source>
        <strain evidence="3 4">DSM 24004</strain>
    </source>
</reference>
<comment type="similarity">
    <text evidence="1">Belongs to the DprA/Smf family.</text>
</comment>
<dbReference type="Gene3D" id="3.40.50.450">
    <property type="match status" value="1"/>
</dbReference>
<dbReference type="SUPFAM" id="SSF102405">
    <property type="entry name" value="MCP/YpsA-like"/>
    <property type="match status" value="1"/>
</dbReference>
<proteinExistence type="inferred from homology"/>